<protein>
    <submittedName>
        <fullName evidence="2">Uncharacterized protein</fullName>
    </submittedName>
</protein>
<feature type="transmembrane region" description="Helical" evidence="1">
    <location>
        <begin position="377"/>
        <end position="395"/>
    </location>
</feature>
<feature type="transmembrane region" description="Helical" evidence="1">
    <location>
        <begin position="416"/>
        <end position="435"/>
    </location>
</feature>
<proteinExistence type="predicted"/>
<feature type="transmembrane region" description="Helical" evidence="1">
    <location>
        <begin position="94"/>
        <end position="114"/>
    </location>
</feature>
<organism evidence="2">
    <name type="scientific">Strombidinopsis acuminata</name>
    <dbReference type="NCBI Taxonomy" id="141414"/>
    <lineage>
        <taxon>Eukaryota</taxon>
        <taxon>Sar</taxon>
        <taxon>Alveolata</taxon>
        <taxon>Ciliophora</taxon>
        <taxon>Intramacronucleata</taxon>
        <taxon>Spirotrichea</taxon>
        <taxon>Choreotrichia</taxon>
        <taxon>Choreotrichida</taxon>
        <taxon>Strombidinopsidae</taxon>
        <taxon>Strombidinopsis</taxon>
    </lineage>
</organism>
<feature type="transmembrane region" description="Helical" evidence="1">
    <location>
        <begin position="292"/>
        <end position="314"/>
    </location>
</feature>
<dbReference type="AlphaFoldDB" id="A0A7S3TUU0"/>
<dbReference type="EMBL" id="HBIQ01096128">
    <property type="protein sequence ID" value="CAE0594794.1"/>
    <property type="molecule type" value="Transcribed_RNA"/>
</dbReference>
<keyword evidence="1" id="KW-0472">Membrane</keyword>
<feature type="transmembrane region" description="Helical" evidence="1">
    <location>
        <begin position="205"/>
        <end position="225"/>
    </location>
</feature>
<accession>A0A7S3TUU0</accession>
<reference evidence="2" key="1">
    <citation type="submission" date="2021-01" db="EMBL/GenBank/DDBJ databases">
        <authorList>
            <person name="Corre E."/>
            <person name="Pelletier E."/>
            <person name="Niang G."/>
            <person name="Scheremetjew M."/>
            <person name="Finn R."/>
            <person name="Kale V."/>
            <person name="Holt S."/>
            <person name="Cochrane G."/>
            <person name="Meng A."/>
            <person name="Brown T."/>
            <person name="Cohen L."/>
        </authorList>
    </citation>
    <scope>NUCLEOTIDE SEQUENCE</scope>
    <source>
        <strain evidence="2">SPMC142</strain>
    </source>
</reference>
<evidence type="ECO:0000256" key="1">
    <source>
        <dbReference type="SAM" id="Phobius"/>
    </source>
</evidence>
<gene>
    <name evidence="2" type="ORF">SACU0126_LOCUS30627</name>
</gene>
<evidence type="ECO:0000313" key="2">
    <source>
        <dbReference type="EMBL" id="CAE0594794.1"/>
    </source>
</evidence>
<keyword evidence="1" id="KW-0812">Transmembrane</keyword>
<name>A0A7S3TUU0_9SPIT</name>
<sequence length="463" mass="51334">MADGSSASAKAGEIVAKLRDAAQKVLTKNSDTGNYVILDEAKEKYQVLAARSSNLSRDVRDQYQALALRGSTLSRDVLGKTGITPEDLSKVHRVPAFVALAAIFINLLLIFSRYNTGWVKGFMKINGKVYEAYVSLMAVELGEGGADTWRFHEEMGVDCGTSDSEYCMLSSLCEASLPEGADPSAYTPTEAWCALEEAGKLAQTLLWLGFIPGIGTMFLTLLFAAKEIGKVGTYLSKAEKQGISMTIQKYAISACWVGLWAFLFISMVAYAAEVPDGLGVGLISLEASFGVVRLSFLLVSIFGSLLIVSLFDMWRADGFIEAWMEFAETPLCSVKKALYLELMLQMCCYLLMFIDKVQWELLLVVICVYYVDAKVRNFMLMYVVLSSASILFDLVELCFMPQDWENYTPGQTFTHGLFMTVLTLKILILGTIYLYEKEMKAQGGAWRSFHPDDIEGREDEIAE</sequence>
<keyword evidence="1" id="KW-1133">Transmembrane helix</keyword>
<feature type="transmembrane region" description="Helical" evidence="1">
    <location>
        <begin position="250"/>
        <end position="272"/>
    </location>
</feature>